<accession>A0A380U274</accession>
<evidence type="ECO:0000256" key="1">
    <source>
        <dbReference type="SAM" id="SignalP"/>
    </source>
</evidence>
<dbReference type="PROSITE" id="PS51257">
    <property type="entry name" value="PROKAR_LIPOPROTEIN"/>
    <property type="match status" value="1"/>
</dbReference>
<name>A0A380U274_9PAST</name>
<feature type="signal peptide" evidence="1">
    <location>
        <begin position="1"/>
        <end position="19"/>
    </location>
</feature>
<reference evidence="2 3" key="1">
    <citation type="submission" date="2018-06" db="EMBL/GenBank/DDBJ databases">
        <authorList>
            <consortium name="Pathogen Informatics"/>
            <person name="Doyle S."/>
        </authorList>
    </citation>
    <scope>NUCLEOTIDE SEQUENCE [LARGE SCALE GENOMIC DNA]</scope>
    <source>
        <strain evidence="2 3">NCTC10801</strain>
    </source>
</reference>
<dbReference type="OrthoDB" id="5670359at2"/>
<proteinExistence type="predicted"/>
<sequence>MKKILPLVLFALTACSASSSPYSETELKQMLDFDCVIEQKPAIPQETELLYNYAHYQDLHSLWTGKAGDWNDLAKVGKQSKW</sequence>
<gene>
    <name evidence="2" type="ORF">NCTC10801_02421</name>
</gene>
<dbReference type="Proteomes" id="UP000254649">
    <property type="component" value="Unassembled WGS sequence"/>
</dbReference>
<dbReference type="EMBL" id="UFRQ01000003">
    <property type="protein sequence ID" value="SUT95238.1"/>
    <property type="molecule type" value="Genomic_DNA"/>
</dbReference>
<keyword evidence="3" id="KW-1185">Reference proteome</keyword>
<feature type="chain" id="PRO_5016574091" description="Lipoprotein" evidence="1">
    <location>
        <begin position="20"/>
        <end position="82"/>
    </location>
</feature>
<dbReference type="AlphaFoldDB" id="A0A380U274"/>
<evidence type="ECO:0000313" key="2">
    <source>
        <dbReference type="EMBL" id="SUT95238.1"/>
    </source>
</evidence>
<evidence type="ECO:0000313" key="3">
    <source>
        <dbReference type="Proteomes" id="UP000254649"/>
    </source>
</evidence>
<protein>
    <recommendedName>
        <fullName evidence="4">Lipoprotein</fullName>
    </recommendedName>
</protein>
<keyword evidence="1" id="KW-0732">Signal</keyword>
<evidence type="ECO:0008006" key="4">
    <source>
        <dbReference type="Google" id="ProtNLM"/>
    </source>
</evidence>
<organism evidence="2 3">
    <name type="scientific">[Actinobacillus] rossii</name>
    <dbReference type="NCBI Taxonomy" id="123820"/>
    <lineage>
        <taxon>Bacteria</taxon>
        <taxon>Pseudomonadati</taxon>
        <taxon>Pseudomonadota</taxon>
        <taxon>Gammaproteobacteria</taxon>
        <taxon>Pasteurellales</taxon>
        <taxon>Pasteurellaceae</taxon>
    </lineage>
</organism>